<dbReference type="InterPro" id="IPR020568">
    <property type="entry name" value="Ribosomal_Su5_D2-typ_SF"/>
</dbReference>
<protein>
    <recommendedName>
        <fullName evidence="6">Ribonuclease PH</fullName>
        <shortName evidence="6">RNase PH</shortName>
        <ecNumber evidence="6">2.7.7.56</ecNumber>
    </recommendedName>
    <alternativeName>
        <fullName evidence="6">tRNA nucleotidyltransferase</fullName>
    </alternativeName>
</protein>
<dbReference type="Proteomes" id="UP000777265">
    <property type="component" value="Unassembled WGS sequence"/>
</dbReference>
<dbReference type="Gene3D" id="3.30.230.70">
    <property type="entry name" value="GHMP Kinase, N-terminal domain"/>
    <property type="match status" value="1"/>
</dbReference>
<dbReference type="PANTHER" id="PTHR11953">
    <property type="entry name" value="EXOSOME COMPLEX COMPONENT"/>
    <property type="match status" value="1"/>
</dbReference>
<dbReference type="EMBL" id="JAAYEE010000128">
    <property type="protein sequence ID" value="NLW35383.1"/>
    <property type="molecule type" value="Genomic_DNA"/>
</dbReference>
<comment type="caution">
    <text evidence="9">The sequence shown here is derived from an EMBL/GenBank/DDBJ whole genome shotgun (WGS) entry which is preliminary data.</text>
</comment>
<dbReference type="GO" id="GO:0000049">
    <property type="term" value="F:tRNA binding"/>
    <property type="evidence" value="ECO:0007669"/>
    <property type="project" value="UniProtKB-UniRule"/>
</dbReference>
<comment type="catalytic activity">
    <reaction evidence="6">
        <text>tRNA(n+1) + phosphate = tRNA(n) + a ribonucleoside 5'-diphosphate</text>
        <dbReference type="Rhea" id="RHEA:10628"/>
        <dbReference type="Rhea" id="RHEA-COMP:17343"/>
        <dbReference type="Rhea" id="RHEA-COMP:17344"/>
        <dbReference type="ChEBI" id="CHEBI:43474"/>
        <dbReference type="ChEBI" id="CHEBI:57930"/>
        <dbReference type="ChEBI" id="CHEBI:173114"/>
        <dbReference type="EC" id="2.7.7.56"/>
    </reaction>
</comment>
<dbReference type="HAMAP" id="MF_00564">
    <property type="entry name" value="RNase_PH"/>
    <property type="match status" value="1"/>
</dbReference>
<dbReference type="AlphaFoldDB" id="A0A351U3C7"/>
<dbReference type="PROSITE" id="PS01277">
    <property type="entry name" value="RIBONUCLEASE_PH"/>
    <property type="match status" value="1"/>
</dbReference>
<dbReference type="STRING" id="909663.GCA_000512235_00491"/>
<dbReference type="InterPro" id="IPR001247">
    <property type="entry name" value="ExoRNase_PH_dom1"/>
</dbReference>
<keyword evidence="5" id="KW-0694">RNA-binding</keyword>
<dbReference type="InterPro" id="IPR018336">
    <property type="entry name" value="RNase_PH_CS"/>
</dbReference>
<evidence type="ECO:0000259" key="8">
    <source>
        <dbReference type="Pfam" id="PF03725"/>
    </source>
</evidence>
<comment type="function">
    <text evidence="6">Phosphorolytic 3'-5' exoribonuclease that plays an important role in tRNA 3'-end maturation. Removes nucleotide residues following the 3'-CCA terminus of tRNAs; can also add nucleotides to the ends of RNA molecules by using nucleoside diphosphates as substrates, but this may not be physiologically important. Probably plays a role in initiation of 16S rRNA degradation (leading to ribosome degradation) during starvation.</text>
</comment>
<evidence type="ECO:0000256" key="1">
    <source>
        <dbReference type="ARBA" id="ARBA00006678"/>
    </source>
</evidence>
<dbReference type="Pfam" id="PF03725">
    <property type="entry name" value="RNase_PH_C"/>
    <property type="match status" value="1"/>
</dbReference>
<dbReference type="PANTHER" id="PTHR11953:SF0">
    <property type="entry name" value="EXOSOME COMPLEX COMPONENT RRP41"/>
    <property type="match status" value="1"/>
</dbReference>
<dbReference type="GO" id="GO:0000175">
    <property type="term" value="F:3'-5'-RNA exonuclease activity"/>
    <property type="evidence" value="ECO:0007669"/>
    <property type="project" value="UniProtKB-UniRule"/>
</dbReference>
<gene>
    <name evidence="6 9" type="primary">rph</name>
    <name evidence="9" type="ORF">GXY80_07875</name>
</gene>
<dbReference type="InterPro" id="IPR027408">
    <property type="entry name" value="PNPase/RNase_PH_dom_sf"/>
</dbReference>
<keyword evidence="6 9" id="KW-0548">Nucleotidyltransferase</keyword>
<feature type="binding site" evidence="6">
    <location>
        <begin position="124"/>
        <end position="126"/>
    </location>
    <ligand>
        <name>phosphate</name>
        <dbReference type="ChEBI" id="CHEBI:43474"/>
        <note>substrate</note>
    </ligand>
</feature>
<evidence type="ECO:0000259" key="7">
    <source>
        <dbReference type="Pfam" id="PF01138"/>
    </source>
</evidence>
<evidence type="ECO:0000313" key="10">
    <source>
        <dbReference type="Proteomes" id="UP000777265"/>
    </source>
</evidence>
<dbReference type="InterPro" id="IPR015847">
    <property type="entry name" value="ExoRNase_PH_dom2"/>
</dbReference>
<evidence type="ECO:0000313" key="9">
    <source>
        <dbReference type="EMBL" id="NLW35383.1"/>
    </source>
</evidence>
<dbReference type="InterPro" id="IPR036345">
    <property type="entry name" value="ExoRNase_PH_dom2_sf"/>
</dbReference>
<dbReference type="GO" id="GO:0031125">
    <property type="term" value="P:rRNA 3'-end processing"/>
    <property type="evidence" value="ECO:0007669"/>
    <property type="project" value="UniProtKB-ARBA"/>
</dbReference>
<keyword evidence="2 6" id="KW-0698">rRNA processing</keyword>
<evidence type="ECO:0000256" key="2">
    <source>
        <dbReference type="ARBA" id="ARBA00022552"/>
    </source>
</evidence>
<reference evidence="9" key="2">
    <citation type="submission" date="2020-01" db="EMBL/GenBank/DDBJ databases">
        <authorList>
            <person name="Campanaro S."/>
        </authorList>
    </citation>
    <scope>NUCLEOTIDE SEQUENCE</scope>
    <source>
        <strain evidence="9">AS06rmzACSIP_7</strain>
    </source>
</reference>
<dbReference type="InterPro" id="IPR050080">
    <property type="entry name" value="RNase_PH"/>
</dbReference>
<comment type="similarity">
    <text evidence="1 6">Belongs to the RNase PH family.</text>
</comment>
<feature type="domain" description="Exoribonuclease phosphorolytic" evidence="7">
    <location>
        <begin position="11"/>
        <end position="140"/>
    </location>
</feature>
<evidence type="ECO:0000256" key="5">
    <source>
        <dbReference type="ARBA" id="ARBA00022884"/>
    </source>
</evidence>
<evidence type="ECO:0000256" key="3">
    <source>
        <dbReference type="ARBA" id="ARBA00022555"/>
    </source>
</evidence>
<dbReference type="EC" id="2.7.7.56" evidence="6"/>
<name>A0A351U3C7_9BACT</name>
<dbReference type="Pfam" id="PF01138">
    <property type="entry name" value="RNase_PH"/>
    <property type="match status" value="1"/>
</dbReference>
<dbReference type="GO" id="GO:0016075">
    <property type="term" value="P:rRNA catabolic process"/>
    <property type="evidence" value="ECO:0007669"/>
    <property type="project" value="UniProtKB-UniRule"/>
</dbReference>
<sequence>MRNNGRANDKIRELKISKSFLKYPEGSVLVEMGETKVICGVSVEEKVPPFLKNSGKGWLTAEYSMLPRSTHTRSMREAVSGRIGGRTHEIQRLIGRALRAIVNLDIIGERTLWVDCDVIQADGGTRTASITGGYVALVDALWSMKKKGMIEKIPLRDSVAAISVGLARGEILLDLSYQEDSRAEVDMNFVMTGKGMLVEVQGTAEKAPFSKEQLDMMYQYAHKGINEITRLQKAALGPMFPAV</sequence>
<dbReference type="SUPFAM" id="SSF54211">
    <property type="entry name" value="Ribosomal protein S5 domain 2-like"/>
    <property type="match status" value="1"/>
</dbReference>
<dbReference type="FunFam" id="3.30.230.70:FF:000003">
    <property type="entry name" value="Ribonuclease PH"/>
    <property type="match status" value="1"/>
</dbReference>
<dbReference type="CDD" id="cd11362">
    <property type="entry name" value="RNase_PH_bact"/>
    <property type="match status" value="1"/>
</dbReference>
<proteinExistence type="inferred from homology"/>
<keyword evidence="6 9" id="KW-0808">Transferase</keyword>
<feature type="binding site" evidence="6">
    <location>
        <position position="86"/>
    </location>
    <ligand>
        <name>phosphate</name>
        <dbReference type="ChEBI" id="CHEBI:43474"/>
        <note>substrate</note>
    </ligand>
</feature>
<dbReference type="SUPFAM" id="SSF55666">
    <property type="entry name" value="Ribonuclease PH domain 2-like"/>
    <property type="match status" value="1"/>
</dbReference>
<accession>A0A351U3C7</accession>
<evidence type="ECO:0000256" key="4">
    <source>
        <dbReference type="ARBA" id="ARBA00022694"/>
    </source>
</evidence>
<comment type="subunit">
    <text evidence="6">Homohexameric ring arranged as a trimer of dimers.</text>
</comment>
<evidence type="ECO:0000256" key="6">
    <source>
        <dbReference type="HAMAP-Rule" id="MF_00564"/>
    </source>
</evidence>
<keyword evidence="3 6" id="KW-0820">tRNA-binding</keyword>
<dbReference type="InterPro" id="IPR002381">
    <property type="entry name" value="RNase_PH_bac-type"/>
</dbReference>
<dbReference type="GO" id="GO:0009022">
    <property type="term" value="F:tRNA nucleotidyltransferase activity"/>
    <property type="evidence" value="ECO:0007669"/>
    <property type="project" value="UniProtKB-UniRule"/>
</dbReference>
<feature type="domain" description="Exoribonuclease phosphorolytic" evidence="8">
    <location>
        <begin position="158"/>
        <end position="224"/>
    </location>
</feature>
<reference evidence="9" key="1">
    <citation type="journal article" date="2020" name="Biotechnol. Biofuels">
        <title>New insights from the biogas microbiome by comprehensive genome-resolved metagenomics of nearly 1600 species originating from multiple anaerobic digesters.</title>
        <authorList>
            <person name="Campanaro S."/>
            <person name="Treu L."/>
            <person name="Rodriguez-R L.M."/>
            <person name="Kovalovszki A."/>
            <person name="Ziels R.M."/>
            <person name="Maus I."/>
            <person name="Zhu X."/>
            <person name="Kougias P.G."/>
            <person name="Basile A."/>
            <person name="Luo G."/>
            <person name="Schluter A."/>
            <person name="Konstantinidis K.T."/>
            <person name="Angelidaki I."/>
        </authorList>
    </citation>
    <scope>NUCLEOTIDE SEQUENCE</scope>
    <source>
        <strain evidence="9">AS06rmzACSIP_7</strain>
    </source>
</reference>
<dbReference type="NCBIfam" id="TIGR01966">
    <property type="entry name" value="RNasePH"/>
    <property type="match status" value="1"/>
</dbReference>
<keyword evidence="4 6" id="KW-0819">tRNA processing</keyword>
<dbReference type="GO" id="GO:0008033">
    <property type="term" value="P:tRNA processing"/>
    <property type="evidence" value="ECO:0007669"/>
    <property type="project" value="UniProtKB-UniRule"/>
</dbReference>
<organism evidence="9 10">
    <name type="scientific">Syntrophorhabdus aromaticivorans</name>
    <dbReference type="NCBI Taxonomy" id="328301"/>
    <lineage>
        <taxon>Bacteria</taxon>
        <taxon>Pseudomonadati</taxon>
        <taxon>Thermodesulfobacteriota</taxon>
        <taxon>Syntrophorhabdia</taxon>
        <taxon>Syntrophorhabdales</taxon>
        <taxon>Syntrophorhabdaceae</taxon>
        <taxon>Syntrophorhabdus</taxon>
    </lineage>
</organism>